<dbReference type="InterPro" id="IPR036096">
    <property type="entry name" value="Ataxin_AXH_dom_sf"/>
</dbReference>
<sequence length="169" mass="18897">MSAKSGICPFVVPVTSRYIHITDVMYPKEKGYFCLKKSNTRGFRRPCDRRSRMRPVSVAFQVEVLAGTQVAVKRMKKDFSKVQGRAWCLKAGDSMSRNSAGVTNGHGCMRASSTIAGLRIEMESTLEYPYFVYGQGWTSCSPERTMNCYGLHCSQLKVGDICLSLSPRN</sequence>
<evidence type="ECO:0000256" key="3">
    <source>
        <dbReference type="ARBA" id="ARBA00023015"/>
    </source>
</evidence>
<keyword evidence="9" id="KW-1185">Reference proteome</keyword>
<evidence type="ECO:0000256" key="5">
    <source>
        <dbReference type="ARBA" id="ARBA00023163"/>
    </source>
</evidence>
<evidence type="ECO:0000256" key="1">
    <source>
        <dbReference type="ARBA" id="ARBA00004123"/>
    </source>
</evidence>
<accession>A0ABR1AY89</accession>
<dbReference type="PANTHER" id="PTHR13392">
    <property type="entry name" value="ATAXIN 1"/>
    <property type="match status" value="1"/>
</dbReference>
<gene>
    <name evidence="8" type="ORF">RUM44_003181</name>
</gene>
<keyword evidence="6" id="KW-0539">Nucleus</keyword>
<evidence type="ECO:0000259" key="7">
    <source>
        <dbReference type="PROSITE" id="PS51148"/>
    </source>
</evidence>
<keyword evidence="4" id="KW-0238">DNA-binding</keyword>
<evidence type="ECO:0000313" key="8">
    <source>
        <dbReference type="EMBL" id="KAK6631009.1"/>
    </source>
</evidence>
<dbReference type="InterPro" id="IPR043404">
    <property type="entry name" value="ATAXIN1-like"/>
</dbReference>
<dbReference type="SMART" id="SM00536">
    <property type="entry name" value="AXH"/>
    <property type="match status" value="1"/>
</dbReference>
<dbReference type="SUPFAM" id="SSF102031">
    <property type="entry name" value="AXH domain"/>
    <property type="match status" value="1"/>
</dbReference>
<evidence type="ECO:0000313" key="9">
    <source>
        <dbReference type="Proteomes" id="UP001359485"/>
    </source>
</evidence>
<dbReference type="EMBL" id="JAWJWF010000007">
    <property type="protein sequence ID" value="KAK6631009.1"/>
    <property type="molecule type" value="Genomic_DNA"/>
</dbReference>
<dbReference type="Proteomes" id="UP001359485">
    <property type="component" value="Unassembled WGS sequence"/>
</dbReference>
<dbReference type="InterPro" id="IPR003652">
    <property type="entry name" value="Ataxin_AXH_dom"/>
</dbReference>
<reference evidence="8 9" key="1">
    <citation type="submission" date="2023-09" db="EMBL/GenBank/DDBJ databases">
        <title>Genomes of two closely related lineages of the louse Polyplax serrata with different host specificities.</title>
        <authorList>
            <person name="Martinu J."/>
            <person name="Tarabai H."/>
            <person name="Stefka J."/>
            <person name="Hypsa V."/>
        </authorList>
    </citation>
    <scope>NUCLEOTIDE SEQUENCE [LARGE SCALE GENOMIC DNA]</scope>
    <source>
        <strain evidence="8">98ZLc_SE</strain>
    </source>
</reference>
<feature type="domain" description="AXH" evidence="7">
    <location>
        <begin position="44"/>
        <end position="169"/>
    </location>
</feature>
<keyword evidence="5" id="KW-0804">Transcription</keyword>
<protein>
    <recommendedName>
        <fullName evidence="7">AXH domain-containing protein</fullName>
    </recommendedName>
</protein>
<proteinExistence type="predicted"/>
<dbReference type="Pfam" id="PF08517">
    <property type="entry name" value="AXH"/>
    <property type="match status" value="1"/>
</dbReference>
<evidence type="ECO:0000256" key="4">
    <source>
        <dbReference type="ARBA" id="ARBA00023125"/>
    </source>
</evidence>
<evidence type="ECO:0000256" key="2">
    <source>
        <dbReference type="ARBA" id="ARBA00022491"/>
    </source>
</evidence>
<evidence type="ECO:0000256" key="6">
    <source>
        <dbReference type="ARBA" id="ARBA00023242"/>
    </source>
</evidence>
<keyword evidence="2" id="KW-0678">Repressor</keyword>
<comment type="subcellular location">
    <subcellularLocation>
        <location evidence="1">Nucleus</location>
    </subcellularLocation>
</comment>
<comment type="caution">
    <text evidence="8">The sequence shown here is derived from an EMBL/GenBank/DDBJ whole genome shotgun (WGS) entry which is preliminary data.</text>
</comment>
<dbReference type="PANTHER" id="PTHR13392:SF13">
    <property type="entry name" value="AXH DOMAIN-CONTAINING PROTEIN"/>
    <property type="match status" value="1"/>
</dbReference>
<dbReference type="PROSITE" id="PS51148">
    <property type="entry name" value="AXH"/>
    <property type="match status" value="1"/>
</dbReference>
<name>A0ABR1AY89_POLSC</name>
<organism evidence="8 9">
    <name type="scientific">Polyplax serrata</name>
    <name type="common">Common mouse louse</name>
    <dbReference type="NCBI Taxonomy" id="468196"/>
    <lineage>
        <taxon>Eukaryota</taxon>
        <taxon>Metazoa</taxon>
        <taxon>Ecdysozoa</taxon>
        <taxon>Arthropoda</taxon>
        <taxon>Hexapoda</taxon>
        <taxon>Insecta</taxon>
        <taxon>Pterygota</taxon>
        <taxon>Neoptera</taxon>
        <taxon>Paraneoptera</taxon>
        <taxon>Psocodea</taxon>
        <taxon>Troctomorpha</taxon>
        <taxon>Phthiraptera</taxon>
        <taxon>Anoplura</taxon>
        <taxon>Polyplacidae</taxon>
        <taxon>Polyplax</taxon>
    </lineage>
</organism>
<keyword evidence="3" id="KW-0805">Transcription regulation</keyword>